<keyword evidence="2" id="KW-1185">Reference proteome</keyword>
<dbReference type="HOGENOM" id="CLU_2493254_0_0_9"/>
<accession>K1MEH2</accession>
<proteinExistence type="predicted"/>
<evidence type="ECO:0000313" key="1">
    <source>
        <dbReference type="EMBL" id="EKB54459.1"/>
    </source>
</evidence>
<protein>
    <submittedName>
        <fullName evidence="1">Uncharacterized protein</fullName>
    </submittedName>
</protein>
<gene>
    <name evidence="1" type="ORF">HMPREF9706_00649</name>
</gene>
<sequence length="86" mass="10400">MMMSWEEYLVRMEAHSLKVKDENYLLHASAWLNEREAGAVDGRSNKYIYRSFKDFYKDADSPEKEQVFERLREVARRRQEYMKGGK</sequence>
<dbReference type="STRING" id="883111.HMPREF9706_00649"/>
<reference evidence="1 2" key="1">
    <citation type="submission" date="2012-07" db="EMBL/GenBank/DDBJ databases">
        <title>The Genome Sequence of Facklamia hominis CCUG 36813.</title>
        <authorList>
            <consortium name="The Broad Institute Genome Sequencing Platform"/>
            <person name="Earl A."/>
            <person name="Ward D."/>
            <person name="Feldgarden M."/>
            <person name="Gevers D."/>
            <person name="Huys G."/>
            <person name="Walker B."/>
            <person name="Young S.K."/>
            <person name="Zeng Q."/>
            <person name="Gargeya S."/>
            <person name="Fitzgerald M."/>
            <person name="Haas B."/>
            <person name="Abouelleil A."/>
            <person name="Alvarado L."/>
            <person name="Arachchi H.M."/>
            <person name="Berlin A.M."/>
            <person name="Chapman S.B."/>
            <person name="Goldberg J."/>
            <person name="Griggs A."/>
            <person name="Gujja S."/>
            <person name="Hansen M."/>
            <person name="Howarth C."/>
            <person name="Imamovic A."/>
            <person name="Larimer J."/>
            <person name="McCowen C."/>
            <person name="Montmayeur A."/>
            <person name="Murphy C."/>
            <person name="Neiman D."/>
            <person name="Pearson M."/>
            <person name="Priest M."/>
            <person name="Roberts A."/>
            <person name="Saif S."/>
            <person name="Shea T."/>
            <person name="Sisk P."/>
            <person name="Sykes S."/>
            <person name="Wortman J."/>
            <person name="Nusbaum C."/>
            <person name="Birren B."/>
        </authorList>
    </citation>
    <scope>NUCLEOTIDE SEQUENCE [LARGE SCALE GENOMIC DNA]</scope>
    <source>
        <strain evidence="1 2">CCUG 36813</strain>
    </source>
</reference>
<evidence type="ECO:0000313" key="2">
    <source>
        <dbReference type="Proteomes" id="UP000004465"/>
    </source>
</evidence>
<dbReference type="Proteomes" id="UP000004465">
    <property type="component" value="Unassembled WGS sequence"/>
</dbReference>
<name>K1MEH2_9LACT</name>
<dbReference type="PATRIC" id="fig|883111.3.peg.653"/>
<dbReference type="EMBL" id="AGZD01000007">
    <property type="protein sequence ID" value="EKB54459.1"/>
    <property type="molecule type" value="Genomic_DNA"/>
</dbReference>
<comment type="caution">
    <text evidence="1">The sequence shown here is derived from an EMBL/GenBank/DDBJ whole genome shotgun (WGS) entry which is preliminary data.</text>
</comment>
<dbReference type="AlphaFoldDB" id="K1MEH2"/>
<organism evidence="1 2">
    <name type="scientific">Facklamia hominis CCUG 36813</name>
    <dbReference type="NCBI Taxonomy" id="883111"/>
    <lineage>
        <taxon>Bacteria</taxon>
        <taxon>Bacillati</taxon>
        <taxon>Bacillota</taxon>
        <taxon>Bacilli</taxon>
        <taxon>Lactobacillales</taxon>
        <taxon>Aerococcaceae</taxon>
        <taxon>Facklamia</taxon>
    </lineage>
</organism>